<dbReference type="PANTHER" id="PTHR46093">
    <property type="entry name" value="ACYL-COA-BINDING DOMAIN-CONTAINING PROTEIN 5"/>
    <property type="match status" value="1"/>
</dbReference>
<reference evidence="4 5" key="1">
    <citation type="journal article" date="2005" name="Nature">
        <title>The genome of the social amoeba Dictyostelium discoideum.</title>
        <authorList>
            <consortium name="The Dictyostelium discoideum Sequencing Consortium"/>
            <person name="Eichinger L."/>
            <person name="Pachebat J.A."/>
            <person name="Glockner G."/>
            <person name="Rajandream M.A."/>
            <person name="Sucgang R."/>
            <person name="Berriman M."/>
            <person name="Song J."/>
            <person name="Olsen R."/>
            <person name="Szafranski K."/>
            <person name="Xu Q."/>
            <person name="Tunggal B."/>
            <person name="Kummerfeld S."/>
            <person name="Madera M."/>
            <person name="Konfortov B.A."/>
            <person name="Rivero F."/>
            <person name="Bankier A.T."/>
            <person name="Lehmann R."/>
            <person name="Hamlin N."/>
            <person name="Davies R."/>
            <person name="Gaudet P."/>
            <person name="Fey P."/>
            <person name="Pilcher K."/>
            <person name="Chen G."/>
            <person name="Saunders D."/>
            <person name="Sodergren E."/>
            <person name="Davis P."/>
            <person name="Kerhornou A."/>
            <person name="Nie X."/>
            <person name="Hall N."/>
            <person name="Anjard C."/>
            <person name="Hemphill L."/>
            <person name="Bason N."/>
            <person name="Farbrother P."/>
            <person name="Desany B."/>
            <person name="Just E."/>
            <person name="Morio T."/>
            <person name="Rost R."/>
            <person name="Churcher C."/>
            <person name="Cooper J."/>
            <person name="Haydock S."/>
            <person name="van Driessche N."/>
            <person name="Cronin A."/>
            <person name="Goodhead I."/>
            <person name="Muzny D."/>
            <person name="Mourier T."/>
            <person name="Pain A."/>
            <person name="Lu M."/>
            <person name="Harper D."/>
            <person name="Lindsay R."/>
            <person name="Hauser H."/>
            <person name="James K."/>
            <person name="Quiles M."/>
            <person name="Madan Babu M."/>
            <person name="Saito T."/>
            <person name="Buchrieser C."/>
            <person name="Wardroper A."/>
            <person name="Felder M."/>
            <person name="Thangavelu M."/>
            <person name="Johnson D."/>
            <person name="Knights A."/>
            <person name="Loulseged H."/>
            <person name="Mungall K."/>
            <person name="Oliver K."/>
            <person name="Price C."/>
            <person name="Quail M.A."/>
            <person name="Urushihara H."/>
            <person name="Hernandez J."/>
            <person name="Rabbinowitsch E."/>
            <person name="Steffen D."/>
            <person name="Sanders M."/>
            <person name="Ma J."/>
            <person name="Kohara Y."/>
            <person name="Sharp S."/>
            <person name="Simmonds M."/>
            <person name="Spiegler S."/>
            <person name="Tivey A."/>
            <person name="Sugano S."/>
            <person name="White B."/>
            <person name="Walker D."/>
            <person name="Woodward J."/>
            <person name="Winckler T."/>
            <person name="Tanaka Y."/>
            <person name="Shaulsky G."/>
            <person name="Schleicher M."/>
            <person name="Weinstock G."/>
            <person name="Rosenthal A."/>
            <person name="Cox E.C."/>
            <person name="Chisholm R.L."/>
            <person name="Gibbs R."/>
            <person name="Loomis W.F."/>
            <person name="Platzer M."/>
            <person name="Kay R.R."/>
            <person name="Williams J."/>
            <person name="Dear P.H."/>
            <person name="Noegel A.A."/>
            <person name="Barrell B."/>
            <person name="Kuspa A."/>
        </authorList>
    </citation>
    <scope>NUCLEOTIDE SEQUENCE [LARGE SCALE GENOMIC DNA]</scope>
    <source>
        <strain evidence="4 5">AX4</strain>
    </source>
</reference>
<keyword evidence="1" id="KW-0880">Kelch repeat</keyword>
<sequence>MTNNSNIENCNTIYDKQITQFKINRNGSSGCGSSNESGSLLISIKIEHILEFPDEVLLTILSFLEPNDIKNIYLSSRYLSSFCFENKIWKAICKRKWSSSPIFKRKPITNWRSYYLKKKGFMDLSGGLSWIEIFSSSGDKPSPRYQNTCTSVGNEIYFIGGQDHPENRFNTIHKFNCTTQEFTRLIPTGSSPPKFARHTSTVIGSKIYSHGGFDGFSQHFGLFVYCTIENRWETLSPTGDIPISRTNHASTSIGDNFYIFGGMYKNGSDLVFLNDLFEYNTIENKWTQLKGTGDHPPQKCGHKLFNFGGKLLLFGGGYGSQWDIKYNDVHIYDRSLNRWTKVKTKGEINVCTFTVSWSVGPFLFIYGGQSVKDDLLTNDLYMLDTVNMEWSSINTNCTPFPRDMGSGVLVGSTLYMFGGFSSTPLDSLFSLDLLKDENLNISPSPNI</sequence>
<accession>Q55A02</accession>
<dbReference type="SMR" id="Q55A02"/>
<evidence type="ECO:0000256" key="2">
    <source>
        <dbReference type="ARBA" id="ARBA00022737"/>
    </source>
</evidence>
<evidence type="ECO:0000259" key="3">
    <source>
        <dbReference type="PROSITE" id="PS50181"/>
    </source>
</evidence>
<evidence type="ECO:0000313" key="4">
    <source>
        <dbReference type="EMBL" id="EAL71345.1"/>
    </source>
</evidence>
<dbReference type="SUPFAM" id="SSF50965">
    <property type="entry name" value="Galactose oxidase, central domain"/>
    <property type="match status" value="1"/>
</dbReference>
<dbReference type="InterPro" id="IPR036047">
    <property type="entry name" value="F-box-like_dom_sf"/>
</dbReference>
<dbReference type="PhylomeDB" id="Q55A02"/>
<dbReference type="RefSeq" id="XP_645182.1">
    <property type="nucleotide sequence ID" value="XM_640090.1"/>
</dbReference>
<dbReference type="InParanoid" id="Q55A02"/>
<dbReference type="SUPFAM" id="SSF117281">
    <property type="entry name" value="Kelch motif"/>
    <property type="match status" value="1"/>
</dbReference>
<dbReference type="InterPro" id="IPR011043">
    <property type="entry name" value="Gal_Oxase/kelch_b-propeller"/>
</dbReference>
<dbReference type="Gene3D" id="1.20.1280.50">
    <property type="match status" value="1"/>
</dbReference>
<organism evidence="4 5">
    <name type="scientific">Dictyostelium discoideum</name>
    <name type="common">Social amoeba</name>
    <dbReference type="NCBI Taxonomy" id="44689"/>
    <lineage>
        <taxon>Eukaryota</taxon>
        <taxon>Amoebozoa</taxon>
        <taxon>Evosea</taxon>
        <taxon>Eumycetozoa</taxon>
        <taxon>Dictyostelia</taxon>
        <taxon>Dictyosteliales</taxon>
        <taxon>Dictyosteliaceae</taxon>
        <taxon>Dictyostelium</taxon>
    </lineage>
</organism>
<dbReference type="FunCoup" id="Q55A02">
    <property type="interactions" value="1"/>
</dbReference>
<dbReference type="HOGENOM" id="CLU_613136_0_0_1"/>
<feature type="domain" description="F-box" evidence="3">
    <location>
        <begin position="46"/>
        <end position="92"/>
    </location>
</feature>
<gene>
    <name evidence="4" type="ORF">DDB_G0272386</name>
</gene>
<dbReference type="Pfam" id="PF12937">
    <property type="entry name" value="F-box-like"/>
    <property type="match status" value="1"/>
</dbReference>
<proteinExistence type="predicted"/>
<keyword evidence="2" id="KW-0677">Repeat</keyword>
<comment type="caution">
    <text evidence="4">The sequence shown here is derived from an EMBL/GenBank/DDBJ whole genome shotgun (WGS) entry which is preliminary data.</text>
</comment>
<dbReference type="Proteomes" id="UP000002195">
    <property type="component" value="Unassembled WGS sequence"/>
</dbReference>
<dbReference type="KEGG" id="ddi:DDB_G0272386"/>
<evidence type="ECO:0000313" key="5">
    <source>
        <dbReference type="Proteomes" id="UP000002195"/>
    </source>
</evidence>
<dbReference type="Gene3D" id="2.120.10.80">
    <property type="entry name" value="Kelch-type beta propeller"/>
    <property type="match status" value="2"/>
</dbReference>
<dbReference type="GeneID" id="8618354"/>
<dbReference type="PaxDb" id="44689-DDB0237766"/>
<dbReference type="Pfam" id="PF24681">
    <property type="entry name" value="Kelch_KLHDC2_KLHL20_DRC7"/>
    <property type="match status" value="1"/>
</dbReference>
<dbReference type="PROSITE" id="PS50181">
    <property type="entry name" value="FBOX"/>
    <property type="match status" value="1"/>
</dbReference>
<dbReference type="STRING" id="44689.Q55A02"/>
<dbReference type="InterPro" id="IPR001810">
    <property type="entry name" value="F-box_dom"/>
</dbReference>
<dbReference type="AlphaFoldDB" id="Q55A02"/>
<dbReference type="SUPFAM" id="SSF81383">
    <property type="entry name" value="F-box domain"/>
    <property type="match status" value="1"/>
</dbReference>
<dbReference type="EMBL" id="AAFI02000008">
    <property type="protein sequence ID" value="EAL71345.1"/>
    <property type="molecule type" value="Genomic_DNA"/>
</dbReference>
<dbReference type="OMA" id="DTVNMEW"/>
<protein>
    <submittedName>
        <fullName evidence="4">Kelch repeat-containing protein</fullName>
    </submittedName>
</protein>
<name>Q55A02_DICDI</name>
<dbReference type="VEuPathDB" id="AmoebaDB:DDB_G0272386"/>
<dbReference type="dictyBase" id="DDB_G0272386"/>
<dbReference type="InterPro" id="IPR015915">
    <property type="entry name" value="Kelch-typ_b-propeller"/>
</dbReference>
<evidence type="ECO:0000256" key="1">
    <source>
        <dbReference type="ARBA" id="ARBA00022441"/>
    </source>
</evidence>
<dbReference type="eggNOG" id="KOG0379">
    <property type="taxonomic scope" value="Eukaryota"/>
</dbReference>
<dbReference type="PANTHER" id="PTHR46093:SF18">
    <property type="entry name" value="FIBRONECTIN TYPE-III DOMAIN-CONTAINING PROTEIN"/>
    <property type="match status" value="1"/>
</dbReference>
<dbReference type="PRO" id="PR:Q55A02"/>
<keyword evidence="5" id="KW-1185">Reference proteome</keyword>